<dbReference type="RefSeq" id="WP_407338382.1">
    <property type="nucleotide sequence ID" value="NZ_CP136862.1"/>
</dbReference>
<accession>A0ABZ0HPS9</accession>
<protein>
    <recommendedName>
        <fullName evidence="3">Transposase</fullName>
    </recommendedName>
</protein>
<name>A0ABZ0HPS9_9HYPH</name>
<dbReference type="EMBL" id="CP136862">
    <property type="protein sequence ID" value="WOJ88945.1"/>
    <property type="molecule type" value="Genomic_DNA"/>
</dbReference>
<proteinExistence type="predicted"/>
<evidence type="ECO:0008006" key="3">
    <source>
        <dbReference type="Google" id="ProtNLM"/>
    </source>
</evidence>
<gene>
    <name evidence="1" type="ORF">RZS28_14175</name>
</gene>
<evidence type="ECO:0000313" key="1">
    <source>
        <dbReference type="EMBL" id="WOJ88945.1"/>
    </source>
</evidence>
<dbReference type="Proteomes" id="UP001626536">
    <property type="component" value="Chromosome"/>
</dbReference>
<reference evidence="1 2" key="1">
    <citation type="submission" date="2023-10" db="EMBL/GenBank/DDBJ databases">
        <title>Novel methanotroph of the genus Methylocapsa from a subarctic wetland.</title>
        <authorList>
            <person name="Belova S.E."/>
            <person name="Oshkin I.Y."/>
            <person name="Miroshnikov K."/>
            <person name="Dedysh S.N."/>
        </authorList>
    </citation>
    <scope>NUCLEOTIDE SEQUENCE [LARGE SCALE GENOMIC DNA]</scope>
    <source>
        <strain evidence="1 2">RX1</strain>
    </source>
</reference>
<keyword evidence="2" id="KW-1185">Reference proteome</keyword>
<evidence type="ECO:0000313" key="2">
    <source>
        <dbReference type="Proteomes" id="UP001626536"/>
    </source>
</evidence>
<sequence length="58" mass="6707">MPPKITLAPRPAKSTELNPVENIRQFMRDNWLSNCVFKSYPGILDHCRPAWNKLADQP</sequence>
<organism evidence="1 2">
    <name type="scientific">Methylocapsa polymorpha</name>
    <dbReference type="NCBI Taxonomy" id="3080828"/>
    <lineage>
        <taxon>Bacteria</taxon>
        <taxon>Pseudomonadati</taxon>
        <taxon>Pseudomonadota</taxon>
        <taxon>Alphaproteobacteria</taxon>
        <taxon>Hyphomicrobiales</taxon>
        <taxon>Beijerinckiaceae</taxon>
        <taxon>Methylocapsa</taxon>
    </lineage>
</organism>